<protein>
    <submittedName>
        <fullName evidence="1">Uncharacterized protein</fullName>
    </submittedName>
</protein>
<reference evidence="1" key="1">
    <citation type="submission" date="2018-05" db="EMBL/GenBank/DDBJ databases">
        <authorList>
            <person name="Lanie J.A."/>
            <person name="Ng W.-L."/>
            <person name="Kazmierczak K.M."/>
            <person name="Andrzejewski T.M."/>
            <person name="Davidsen T.M."/>
            <person name="Wayne K.J."/>
            <person name="Tettelin H."/>
            <person name="Glass J.I."/>
            <person name="Rusch D."/>
            <person name="Podicherti R."/>
            <person name="Tsui H.-C.T."/>
            <person name="Winkler M.E."/>
        </authorList>
    </citation>
    <scope>NUCLEOTIDE SEQUENCE</scope>
</reference>
<organism evidence="1">
    <name type="scientific">marine metagenome</name>
    <dbReference type="NCBI Taxonomy" id="408172"/>
    <lineage>
        <taxon>unclassified sequences</taxon>
        <taxon>metagenomes</taxon>
        <taxon>ecological metagenomes</taxon>
    </lineage>
</organism>
<evidence type="ECO:0000313" key="1">
    <source>
        <dbReference type="EMBL" id="SVA90020.1"/>
    </source>
</evidence>
<gene>
    <name evidence="1" type="ORF">METZ01_LOCUS142874</name>
</gene>
<accession>A0A381ZL92</accession>
<sequence length="522" mass="58432">MVATMGPKSRRAATSFSSVDKGSDSSMKCFYLEAWGDNQFEVEWALKDIANQAKDWKGKIERLQGFIPRLILQKRGITLVITGYGGYRFWSNLPKPMDEILKQGKVDVILYDRGADKMFFALEDTSATATGNQSQQRAERVAGMARGGVPVAYLLPAFAKKASDGGTRKPNLWVPIMTLNLISTYGVPALTFYYGTREAPDDKRAGDGAEALGQMMWASVLKHIDIANDASSLLKVQIGRMLDEIDQLHDALFYDFPNWDSRRIAEWTDAYSQLATGQTVDTTKLPFDWRKPIADLDLPREVRECWITLPLAQRVDQDIAKSLAYYPVKGKGRGQPSSVTKSARFIDIQMKIHETGGGHVRDLADYSKLSKEGETSGGFISPTVLDSVLVLYERFADLRASIEGAHPHLKDTLTTDLDDCPAILFVAANVVRNFLRDPYAGMLASYSIALGRIDPRQKTVMVLWCPWQSPMVALKHLGKGHFSIQQNKGTESWLRHTDLTIFNGGTTVEFIRDDDKTWWIRT</sequence>
<name>A0A381ZL92_9ZZZZ</name>
<proteinExistence type="predicted"/>
<dbReference type="AlphaFoldDB" id="A0A381ZL92"/>
<dbReference type="EMBL" id="UINC01021766">
    <property type="protein sequence ID" value="SVA90020.1"/>
    <property type="molecule type" value="Genomic_DNA"/>
</dbReference>